<evidence type="ECO:0000256" key="2">
    <source>
        <dbReference type="SAM" id="SignalP"/>
    </source>
</evidence>
<accession>A0A849AWB1</accession>
<name>A0A849AWB1_9MICO</name>
<comment type="caution">
    <text evidence="3">The sequence shown here is derived from an EMBL/GenBank/DDBJ whole genome shotgun (WGS) entry which is preliminary data.</text>
</comment>
<evidence type="ECO:0008006" key="5">
    <source>
        <dbReference type="Google" id="ProtNLM"/>
    </source>
</evidence>
<dbReference type="EMBL" id="JABEMC010000009">
    <property type="protein sequence ID" value="NNG80092.1"/>
    <property type="molecule type" value="Genomic_DNA"/>
</dbReference>
<feature type="signal peptide" evidence="2">
    <location>
        <begin position="1"/>
        <end position="31"/>
    </location>
</feature>
<reference evidence="3 4" key="1">
    <citation type="submission" date="2020-05" db="EMBL/GenBank/DDBJ databases">
        <title>MicrobeNet Type strains.</title>
        <authorList>
            <person name="Nicholson A.C."/>
        </authorList>
    </citation>
    <scope>NUCLEOTIDE SEQUENCE [LARGE SCALE GENOMIC DNA]</scope>
    <source>
        <strain evidence="3 4">CCUG 46604</strain>
    </source>
</reference>
<feature type="compositionally biased region" description="Acidic residues" evidence="1">
    <location>
        <begin position="60"/>
        <end position="70"/>
    </location>
</feature>
<organism evidence="3 4">
    <name type="scientific">Brevibacterium luteolum</name>
    <dbReference type="NCBI Taxonomy" id="199591"/>
    <lineage>
        <taxon>Bacteria</taxon>
        <taxon>Bacillati</taxon>
        <taxon>Actinomycetota</taxon>
        <taxon>Actinomycetes</taxon>
        <taxon>Micrococcales</taxon>
        <taxon>Brevibacteriaceae</taxon>
        <taxon>Brevibacterium</taxon>
    </lineage>
</organism>
<gene>
    <name evidence="3" type="ORF">HLA91_12035</name>
</gene>
<evidence type="ECO:0000256" key="1">
    <source>
        <dbReference type="SAM" id="MobiDB-lite"/>
    </source>
</evidence>
<dbReference type="PROSITE" id="PS51257">
    <property type="entry name" value="PROKAR_LIPOPROTEIN"/>
    <property type="match status" value="1"/>
</dbReference>
<evidence type="ECO:0000313" key="4">
    <source>
        <dbReference type="Proteomes" id="UP000549517"/>
    </source>
</evidence>
<keyword evidence="2" id="KW-0732">Signal</keyword>
<protein>
    <recommendedName>
        <fullName evidence="5">Lipoprotein</fullName>
    </recommendedName>
</protein>
<dbReference type="RefSeq" id="WP_170274872.1">
    <property type="nucleotide sequence ID" value="NZ_BAAAKH010000013.1"/>
</dbReference>
<feature type="compositionally biased region" description="Low complexity" evidence="1">
    <location>
        <begin position="41"/>
        <end position="59"/>
    </location>
</feature>
<feature type="region of interest" description="Disordered" evidence="1">
    <location>
        <begin position="38"/>
        <end position="70"/>
    </location>
</feature>
<dbReference type="AlphaFoldDB" id="A0A849AWB1"/>
<dbReference type="Proteomes" id="UP000549517">
    <property type="component" value="Unassembled WGS sequence"/>
</dbReference>
<sequence>MRRIDFRRLPAPAAWKMTAAVIGVLSLTGLAACGDGGTTGQPGHTGQSAGTAGQTSAADAGDDAGAGDDAEAVDVTQSVSGLSAAGYTCSSETCTRTEAGVDYTVSLSEDELEAEVRETGSQTALHPHYDTLLRELGQAVEPGRYAGMDWDAIREWANAHADSDDHDTAAGDWTVSARFDDTSGQRARQLVITRS</sequence>
<proteinExistence type="predicted"/>
<feature type="chain" id="PRO_5039724298" description="Lipoprotein" evidence="2">
    <location>
        <begin position="32"/>
        <end position="195"/>
    </location>
</feature>
<evidence type="ECO:0000313" key="3">
    <source>
        <dbReference type="EMBL" id="NNG80092.1"/>
    </source>
</evidence>